<dbReference type="EMBL" id="BONF01000073">
    <property type="protein sequence ID" value="GIF86454.1"/>
    <property type="molecule type" value="Genomic_DNA"/>
</dbReference>
<proteinExistence type="predicted"/>
<evidence type="ECO:0000313" key="2">
    <source>
        <dbReference type="EMBL" id="GIF86454.1"/>
    </source>
</evidence>
<accession>A0A8J3K0P3</accession>
<organism evidence="2 3">
    <name type="scientific">Catellatospora bangladeshensis</name>
    <dbReference type="NCBI Taxonomy" id="310355"/>
    <lineage>
        <taxon>Bacteria</taxon>
        <taxon>Bacillati</taxon>
        <taxon>Actinomycetota</taxon>
        <taxon>Actinomycetes</taxon>
        <taxon>Micromonosporales</taxon>
        <taxon>Micromonosporaceae</taxon>
        <taxon>Catellatospora</taxon>
    </lineage>
</organism>
<evidence type="ECO:0000313" key="3">
    <source>
        <dbReference type="Proteomes" id="UP000601223"/>
    </source>
</evidence>
<dbReference type="AlphaFoldDB" id="A0A8J3K0P3"/>
<dbReference type="PROSITE" id="PS51257">
    <property type="entry name" value="PROKAR_LIPOPROTEIN"/>
    <property type="match status" value="1"/>
</dbReference>
<protein>
    <recommendedName>
        <fullName evidence="4">Lipoprotein</fullName>
    </recommendedName>
</protein>
<dbReference type="Proteomes" id="UP000601223">
    <property type="component" value="Unassembled WGS sequence"/>
</dbReference>
<name>A0A8J3K0P3_9ACTN</name>
<keyword evidence="3" id="KW-1185">Reference proteome</keyword>
<evidence type="ECO:0008006" key="4">
    <source>
        <dbReference type="Google" id="ProtNLM"/>
    </source>
</evidence>
<gene>
    <name evidence="2" type="ORF">Cba03nite_78030</name>
</gene>
<comment type="caution">
    <text evidence="2">The sequence shown here is derived from an EMBL/GenBank/DDBJ whole genome shotgun (WGS) entry which is preliminary data.</text>
</comment>
<feature type="signal peptide" evidence="1">
    <location>
        <begin position="1"/>
        <end position="27"/>
    </location>
</feature>
<dbReference type="RefSeq" id="WP_203757474.1">
    <property type="nucleotide sequence ID" value="NZ_BONF01000073.1"/>
</dbReference>
<evidence type="ECO:0000256" key="1">
    <source>
        <dbReference type="SAM" id="SignalP"/>
    </source>
</evidence>
<keyword evidence="1" id="KW-0732">Signal</keyword>
<reference evidence="2 3" key="1">
    <citation type="submission" date="2021-01" db="EMBL/GenBank/DDBJ databases">
        <title>Whole genome shotgun sequence of Catellatospora bangladeshensis NBRC 107357.</title>
        <authorList>
            <person name="Komaki H."/>
            <person name="Tamura T."/>
        </authorList>
    </citation>
    <scope>NUCLEOTIDE SEQUENCE [LARGE SCALE GENOMIC DNA]</scope>
    <source>
        <strain evidence="2 3">NBRC 107357</strain>
    </source>
</reference>
<feature type="chain" id="PRO_5038997604" description="Lipoprotein" evidence="1">
    <location>
        <begin position="28"/>
        <end position="174"/>
    </location>
</feature>
<sequence>MRRFTLPLALTAVLIAAAACGSTPADTAEAQATPSAAAAATSAAPAPSPSPTGSKYQVVCDGLKTQVLEVFTVSGAYDGLVKGVYQGGDAGKKAALAELKKALTDYRDALAAIVDGTTDDTLGKAAKADVAKVNGWLADLKAAGTDYDGKAAKSAGKILTGVLGGSAVLGLCKA</sequence>